<evidence type="ECO:0000313" key="2">
    <source>
        <dbReference type="EMBL" id="UGS38112.1"/>
    </source>
</evidence>
<sequence length="180" mass="20130">MPLRLPLHTDRLEIRPFVLADQAAMQAIYDDPEVMRHITGGGDPRGWVATYVRDQRERGFTFWAVIERATGEMIGEAGIAPFDSGSRLELGYLLRRDRWGVGLATEAARAILDAAFDDLGAPEVMAVVDEGNGASLNVLHKLGFRDVGRRTREGVRQHVLRIRPADRRRARAGDEREGTR</sequence>
<reference evidence="2" key="1">
    <citation type="journal article" date="2022" name="Int. J. Syst. Evol. Microbiol.">
        <title>Pseudomonas aegrilactucae sp. nov. and Pseudomonas morbosilactucae sp. nov., pathogens causing bacterial rot of lettuce in Japan.</title>
        <authorList>
            <person name="Sawada H."/>
            <person name="Fujikawa T."/>
            <person name="Satou M."/>
        </authorList>
    </citation>
    <scope>NUCLEOTIDE SEQUENCE</scope>
    <source>
        <strain evidence="2">0166_1</strain>
    </source>
</reference>
<dbReference type="InterPro" id="IPR051531">
    <property type="entry name" value="N-acetyltransferase"/>
</dbReference>
<proteinExistence type="predicted"/>
<accession>A0A9E7C2Z3</accession>
<protein>
    <recommendedName>
        <fullName evidence="1">N-acetyltransferase domain-containing protein</fullName>
    </recommendedName>
</protein>
<organism evidence="2 3">
    <name type="scientific">Capillimicrobium parvum</name>
    <dbReference type="NCBI Taxonomy" id="2884022"/>
    <lineage>
        <taxon>Bacteria</taxon>
        <taxon>Bacillati</taxon>
        <taxon>Actinomycetota</taxon>
        <taxon>Thermoleophilia</taxon>
        <taxon>Solirubrobacterales</taxon>
        <taxon>Capillimicrobiaceae</taxon>
        <taxon>Capillimicrobium</taxon>
    </lineage>
</organism>
<dbReference type="PROSITE" id="PS51186">
    <property type="entry name" value="GNAT"/>
    <property type="match status" value="1"/>
</dbReference>
<gene>
    <name evidence="2" type="ORF">DSM104329_04535</name>
</gene>
<dbReference type="PANTHER" id="PTHR43792">
    <property type="entry name" value="GNAT FAMILY, PUTATIVE (AFU_ORTHOLOGUE AFUA_3G00765)-RELATED-RELATED"/>
    <property type="match status" value="1"/>
</dbReference>
<dbReference type="InterPro" id="IPR000182">
    <property type="entry name" value="GNAT_dom"/>
</dbReference>
<dbReference type="Proteomes" id="UP001162834">
    <property type="component" value="Chromosome"/>
</dbReference>
<dbReference type="KEGG" id="sbae:DSM104329_04535"/>
<dbReference type="PANTHER" id="PTHR43792:SF1">
    <property type="entry name" value="N-ACETYLTRANSFERASE DOMAIN-CONTAINING PROTEIN"/>
    <property type="match status" value="1"/>
</dbReference>
<dbReference type="SUPFAM" id="SSF55729">
    <property type="entry name" value="Acyl-CoA N-acyltransferases (Nat)"/>
    <property type="match status" value="1"/>
</dbReference>
<feature type="domain" description="N-acetyltransferase" evidence="1">
    <location>
        <begin position="12"/>
        <end position="166"/>
    </location>
</feature>
<dbReference type="Gene3D" id="3.40.630.30">
    <property type="match status" value="1"/>
</dbReference>
<name>A0A9E7C2Z3_9ACTN</name>
<evidence type="ECO:0000259" key="1">
    <source>
        <dbReference type="PROSITE" id="PS51186"/>
    </source>
</evidence>
<dbReference type="EMBL" id="CP087164">
    <property type="protein sequence ID" value="UGS38112.1"/>
    <property type="molecule type" value="Genomic_DNA"/>
</dbReference>
<dbReference type="GO" id="GO:0016747">
    <property type="term" value="F:acyltransferase activity, transferring groups other than amino-acyl groups"/>
    <property type="evidence" value="ECO:0007669"/>
    <property type="project" value="InterPro"/>
</dbReference>
<dbReference type="InterPro" id="IPR016181">
    <property type="entry name" value="Acyl_CoA_acyltransferase"/>
</dbReference>
<dbReference type="Pfam" id="PF13302">
    <property type="entry name" value="Acetyltransf_3"/>
    <property type="match status" value="1"/>
</dbReference>
<dbReference type="AlphaFoldDB" id="A0A9E7C2Z3"/>
<evidence type="ECO:0000313" key="3">
    <source>
        <dbReference type="Proteomes" id="UP001162834"/>
    </source>
</evidence>
<keyword evidence="3" id="KW-1185">Reference proteome</keyword>
<dbReference type="RefSeq" id="WP_259312144.1">
    <property type="nucleotide sequence ID" value="NZ_CP087164.1"/>
</dbReference>